<feature type="compositionally biased region" description="Low complexity" evidence="1">
    <location>
        <begin position="87"/>
        <end position="98"/>
    </location>
</feature>
<feature type="transmembrane region" description="Helical" evidence="2">
    <location>
        <begin position="45"/>
        <end position="66"/>
    </location>
</feature>
<dbReference type="Proteomes" id="UP001499987">
    <property type="component" value="Unassembled WGS sequence"/>
</dbReference>
<protein>
    <submittedName>
        <fullName evidence="3">Uncharacterized protein</fullName>
    </submittedName>
</protein>
<evidence type="ECO:0000313" key="4">
    <source>
        <dbReference type="Proteomes" id="UP001499987"/>
    </source>
</evidence>
<dbReference type="RefSeq" id="WP_344624781.1">
    <property type="nucleotide sequence ID" value="NZ_BAAALD010000034.1"/>
</dbReference>
<evidence type="ECO:0000313" key="3">
    <source>
        <dbReference type="EMBL" id="GAA1090254.1"/>
    </source>
</evidence>
<gene>
    <name evidence="3" type="ORF">GCM10009663_37480</name>
</gene>
<evidence type="ECO:0000256" key="2">
    <source>
        <dbReference type="SAM" id="Phobius"/>
    </source>
</evidence>
<sequence>MLALGLLLLAATGAFTGLLIADNLDGGPTTTVAVLGNHIATMNSLAVFLAGIALTLIFVFGCLLVAAGSRRHRRRSAELRTSRRARAAASPAEPATVRPYPDQSYAAAPEPQPYADRAPLGGAAGGPADPGTHAPTATGLRTDDTAAEPAPQPQPQRRQGLIHRLGH</sequence>
<keyword evidence="4" id="KW-1185">Reference proteome</keyword>
<keyword evidence="2" id="KW-1133">Transmembrane helix</keyword>
<feature type="compositionally biased region" description="Low complexity" evidence="1">
    <location>
        <begin position="118"/>
        <end position="139"/>
    </location>
</feature>
<feature type="region of interest" description="Disordered" evidence="1">
    <location>
        <begin position="73"/>
        <end position="167"/>
    </location>
</feature>
<comment type="caution">
    <text evidence="3">The sequence shown here is derived from an EMBL/GenBank/DDBJ whole genome shotgun (WGS) entry which is preliminary data.</text>
</comment>
<dbReference type="EMBL" id="BAAALD010000034">
    <property type="protein sequence ID" value="GAA1090254.1"/>
    <property type="molecule type" value="Genomic_DNA"/>
</dbReference>
<evidence type="ECO:0000256" key="1">
    <source>
        <dbReference type="SAM" id="MobiDB-lite"/>
    </source>
</evidence>
<keyword evidence="2" id="KW-0812">Transmembrane</keyword>
<organism evidence="3 4">
    <name type="scientific">Kitasatospora arboriphila</name>
    <dbReference type="NCBI Taxonomy" id="258052"/>
    <lineage>
        <taxon>Bacteria</taxon>
        <taxon>Bacillati</taxon>
        <taxon>Actinomycetota</taxon>
        <taxon>Actinomycetes</taxon>
        <taxon>Kitasatosporales</taxon>
        <taxon>Streptomycetaceae</taxon>
        <taxon>Kitasatospora</taxon>
    </lineage>
</organism>
<reference evidence="4" key="1">
    <citation type="journal article" date="2019" name="Int. J. Syst. Evol. Microbiol.">
        <title>The Global Catalogue of Microorganisms (GCM) 10K type strain sequencing project: providing services to taxonomists for standard genome sequencing and annotation.</title>
        <authorList>
            <consortium name="The Broad Institute Genomics Platform"/>
            <consortium name="The Broad Institute Genome Sequencing Center for Infectious Disease"/>
            <person name="Wu L."/>
            <person name="Ma J."/>
        </authorList>
    </citation>
    <scope>NUCLEOTIDE SEQUENCE [LARGE SCALE GENOMIC DNA]</scope>
    <source>
        <strain evidence="4">JCM 13002</strain>
    </source>
</reference>
<name>A0ABP4E596_9ACTN</name>
<accession>A0ABP4E596</accession>
<keyword evidence="2" id="KW-0472">Membrane</keyword>
<proteinExistence type="predicted"/>